<sequence length="155" mass="17446">MLLDLIAFHEMGQFAPSMLNDCCASSLRIVCFSEWCAYQDEGDGQHHGLVEASDIIENVKAKVQDKKEDTQSDEQRLIFGKQLEDGRTLADYNISTLQLLLSLRGGIPIGIRTPDKNVLYPQNTELIDTVWAVKLRIQAGWHIPAQQQILSFKGM</sequence>
<evidence type="ECO:0000256" key="1">
    <source>
        <dbReference type="SAM" id="Coils"/>
    </source>
</evidence>
<dbReference type="AlphaFoldDB" id="A0ABD2K7H7"/>
<dbReference type="InterPro" id="IPR000626">
    <property type="entry name" value="Ubiquitin-like_dom"/>
</dbReference>
<dbReference type="InterPro" id="IPR029071">
    <property type="entry name" value="Ubiquitin-like_domsf"/>
</dbReference>
<dbReference type="EMBL" id="JBICBT010000819">
    <property type="protein sequence ID" value="KAL3098836.1"/>
    <property type="molecule type" value="Genomic_DNA"/>
</dbReference>
<organism evidence="3 4">
    <name type="scientific">Heterodera trifolii</name>
    <dbReference type="NCBI Taxonomy" id="157864"/>
    <lineage>
        <taxon>Eukaryota</taxon>
        <taxon>Metazoa</taxon>
        <taxon>Ecdysozoa</taxon>
        <taxon>Nematoda</taxon>
        <taxon>Chromadorea</taxon>
        <taxon>Rhabditida</taxon>
        <taxon>Tylenchina</taxon>
        <taxon>Tylenchomorpha</taxon>
        <taxon>Tylenchoidea</taxon>
        <taxon>Heteroderidae</taxon>
        <taxon>Heteroderinae</taxon>
        <taxon>Heterodera</taxon>
    </lineage>
</organism>
<keyword evidence="1" id="KW-0175">Coiled coil</keyword>
<dbReference type="Proteomes" id="UP001620626">
    <property type="component" value="Unassembled WGS sequence"/>
</dbReference>
<dbReference type="PRINTS" id="PR00348">
    <property type="entry name" value="UBIQUITIN"/>
</dbReference>
<keyword evidence="4" id="KW-1185">Reference proteome</keyword>
<evidence type="ECO:0000313" key="3">
    <source>
        <dbReference type="EMBL" id="KAL3098836.1"/>
    </source>
</evidence>
<dbReference type="Gene3D" id="3.10.20.90">
    <property type="entry name" value="Phosphatidylinositol 3-kinase Catalytic Subunit, Chain A, domain 1"/>
    <property type="match status" value="1"/>
</dbReference>
<name>A0ABD2K7H7_9BILA</name>
<feature type="domain" description="Ubiquitin-like" evidence="2">
    <location>
        <begin position="50"/>
        <end position="95"/>
    </location>
</feature>
<feature type="coiled-coil region" evidence="1">
    <location>
        <begin position="49"/>
        <end position="76"/>
    </location>
</feature>
<dbReference type="SMART" id="SM00213">
    <property type="entry name" value="UBQ"/>
    <property type="match status" value="1"/>
</dbReference>
<comment type="caution">
    <text evidence="3">The sequence shown here is derived from an EMBL/GenBank/DDBJ whole genome shotgun (WGS) entry which is preliminary data.</text>
</comment>
<proteinExistence type="predicted"/>
<accession>A0ABD2K7H7</accession>
<evidence type="ECO:0000313" key="4">
    <source>
        <dbReference type="Proteomes" id="UP001620626"/>
    </source>
</evidence>
<dbReference type="InterPro" id="IPR019956">
    <property type="entry name" value="Ubiquitin_dom"/>
</dbReference>
<protein>
    <recommendedName>
        <fullName evidence="2">Ubiquitin-like domain-containing protein</fullName>
    </recommendedName>
</protein>
<dbReference type="PANTHER" id="PTHR10666">
    <property type="entry name" value="UBIQUITIN"/>
    <property type="match status" value="1"/>
</dbReference>
<gene>
    <name evidence="3" type="ORF">niasHT_024590</name>
</gene>
<dbReference type="PROSITE" id="PS50053">
    <property type="entry name" value="UBIQUITIN_2"/>
    <property type="match status" value="1"/>
</dbReference>
<dbReference type="SUPFAM" id="SSF54236">
    <property type="entry name" value="Ubiquitin-like"/>
    <property type="match status" value="2"/>
</dbReference>
<reference evidence="3 4" key="1">
    <citation type="submission" date="2024-10" db="EMBL/GenBank/DDBJ databases">
        <authorList>
            <person name="Kim D."/>
        </authorList>
    </citation>
    <scope>NUCLEOTIDE SEQUENCE [LARGE SCALE GENOMIC DNA]</scope>
    <source>
        <strain evidence="3">BH-2024</strain>
    </source>
</reference>
<evidence type="ECO:0000259" key="2">
    <source>
        <dbReference type="PROSITE" id="PS50053"/>
    </source>
</evidence>
<dbReference type="Pfam" id="PF00240">
    <property type="entry name" value="ubiquitin"/>
    <property type="match status" value="1"/>
</dbReference>
<dbReference type="InterPro" id="IPR050158">
    <property type="entry name" value="Ubiquitin_ubiquitin-like"/>
</dbReference>